<name>A0AAN9SFI2_PSOTE</name>
<protein>
    <submittedName>
        <fullName evidence="1">Uncharacterized protein</fullName>
    </submittedName>
</protein>
<organism evidence="1 2">
    <name type="scientific">Psophocarpus tetragonolobus</name>
    <name type="common">Winged bean</name>
    <name type="synonym">Dolichos tetragonolobus</name>
    <dbReference type="NCBI Taxonomy" id="3891"/>
    <lineage>
        <taxon>Eukaryota</taxon>
        <taxon>Viridiplantae</taxon>
        <taxon>Streptophyta</taxon>
        <taxon>Embryophyta</taxon>
        <taxon>Tracheophyta</taxon>
        <taxon>Spermatophyta</taxon>
        <taxon>Magnoliopsida</taxon>
        <taxon>eudicotyledons</taxon>
        <taxon>Gunneridae</taxon>
        <taxon>Pentapetalae</taxon>
        <taxon>rosids</taxon>
        <taxon>fabids</taxon>
        <taxon>Fabales</taxon>
        <taxon>Fabaceae</taxon>
        <taxon>Papilionoideae</taxon>
        <taxon>50 kb inversion clade</taxon>
        <taxon>NPAAA clade</taxon>
        <taxon>indigoferoid/millettioid clade</taxon>
        <taxon>Phaseoleae</taxon>
        <taxon>Psophocarpus</taxon>
    </lineage>
</organism>
<accession>A0AAN9SFI2</accession>
<reference evidence="1 2" key="1">
    <citation type="submission" date="2024-01" db="EMBL/GenBank/DDBJ databases">
        <title>The genomes of 5 underutilized Papilionoideae crops provide insights into root nodulation and disease resistanc.</title>
        <authorList>
            <person name="Jiang F."/>
        </authorList>
    </citation>
    <scope>NUCLEOTIDE SEQUENCE [LARGE SCALE GENOMIC DNA]</scope>
    <source>
        <strain evidence="1">DUOXIRENSHENG_FW03</strain>
        <tissue evidence="1">Leaves</tissue>
    </source>
</reference>
<proteinExistence type="predicted"/>
<comment type="caution">
    <text evidence="1">The sequence shown here is derived from an EMBL/GenBank/DDBJ whole genome shotgun (WGS) entry which is preliminary data.</text>
</comment>
<dbReference type="Proteomes" id="UP001386955">
    <property type="component" value="Unassembled WGS sequence"/>
</dbReference>
<evidence type="ECO:0000313" key="2">
    <source>
        <dbReference type="Proteomes" id="UP001386955"/>
    </source>
</evidence>
<keyword evidence="2" id="KW-1185">Reference proteome</keyword>
<dbReference type="EMBL" id="JAYMYS010000004">
    <property type="protein sequence ID" value="KAK7395195.1"/>
    <property type="molecule type" value="Genomic_DNA"/>
</dbReference>
<dbReference type="AlphaFoldDB" id="A0AAN9SFI2"/>
<evidence type="ECO:0000313" key="1">
    <source>
        <dbReference type="EMBL" id="KAK7395195.1"/>
    </source>
</evidence>
<gene>
    <name evidence="1" type="ORF">VNO78_15742</name>
</gene>
<sequence>MITQIVDLESGVALHIVVGALKPRSALLPTWSSIAYSTHYHLLGATSLTQRSTTYSAPYFLVDTLSLTRNSSRLLNNELACSALYSPSP</sequence>